<evidence type="ECO:0000256" key="3">
    <source>
        <dbReference type="ARBA" id="ARBA00012759"/>
    </source>
</evidence>
<dbReference type="RefSeq" id="XP_010923791.1">
    <property type="nucleotide sequence ID" value="XM_010925489.3"/>
</dbReference>
<dbReference type="GeneID" id="105046776"/>
<evidence type="ECO:0000313" key="9">
    <source>
        <dbReference type="Proteomes" id="UP000504607"/>
    </source>
</evidence>
<dbReference type="RefSeq" id="XP_073115720.1">
    <property type="nucleotide sequence ID" value="XM_073259619.1"/>
</dbReference>
<dbReference type="SUPFAM" id="SSF54001">
    <property type="entry name" value="Cysteine proteinases"/>
    <property type="match status" value="1"/>
</dbReference>
<dbReference type="CDD" id="cd02661">
    <property type="entry name" value="Peptidase_C19E"/>
    <property type="match status" value="1"/>
</dbReference>
<keyword evidence="6 10" id="KW-0378">Hydrolase</keyword>
<sequence length="669" mass="74047">MALQMTWQQRSLQRRKAGYPLGLKNLGNTCYLNSVLQCLTYTPPLAQFCLASQHSSLCKLVFANRDKDCPFCILERQITRCLSLEGPLDAPSKIQKCLTLFADHFRWGRQEDAHEFLRYVIDACHNTCLKLLKRLTATAGNASAAVEGSGETAAGPSTVMKDIFGGALLSQVKCLACKGESNKTDEIMDISLDLFQSNSLKDALGRFFQPEVLDGNNKYSCGKCKKLSVARKQMFILTAPNVLIIHLKRFEGIHGGKINRIIEFEEVLGLSKFMYYATQDSQPEYNLFGSIVHSGFSPESGHYYAYIKDAFGRWYCCNDAHVSLSSTREVLSEKVYILFYIRSNQIPRSSKTGSPCNVVKSSDSKGGDVLPSIKSADVLKPPVTKPNGVSSFKSNSAIMLKNGKISQSPQIKSINLKNLEIKRAISNGSGSIETCNNVSARRDSASPECNFSNETKDVVEGSSVPNDNAAVQNTSNLVEYSSTHTLSVPNGNGCVSLSEVEVHKNNGTQSVEAVKRDCNGSCNCLITKWHSDVSSFKRKSCGSDRAENSILCTKQSSDLFTGDVSFKTQSRCYGEHFKQELEKFKEVLAPEVRSELQSCGWVDEVDNFMRTRKRSCFPAAASCHDNSFIKNQLIIDAKKNFTSQIPEPVKEHFINRLRSFGKGKLLSDA</sequence>
<dbReference type="PANTHER" id="PTHR24006:SF758">
    <property type="entry name" value="UBIQUITIN CARBOXYL-TERMINAL HYDROLASE 36"/>
    <property type="match status" value="1"/>
</dbReference>
<dbReference type="GO" id="GO:0005634">
    <property type="term" value="C:nucleus"/>
    <property type="evidence" value="ECO:0007669"/>
    <property type="project" value="TreeGrafter"/>
</dbReference>
<gene>
    <name evidence="10 11 12 13" type="primary">LOC105046776</name>
</gene>
<dbReference type="PROSITE" id="PS00972">
    <property type="entry name" value="USP_1"/>
    <property type="match status" value="1"/>
</dbReference>
<dbReference type="GO" id="GO:0006508">
    <property type="term" value="P:proteolysis"/>
    <property type="evidence" value="ECO:0007669"/>
    <property type="project" value="UniProtKB-KW"/>
</dbReference>
<dbReference type="RefSeq" id="XP_029120884.1">
    <property type="nucleotide sequence ID" value="XM_029265051.1"/>
</dbReference>
<dbReference type="InterPro" id="IPR050164">
    <property type="entry name" value="Peptidase_C19"/>
</dbReference>
<dbReference type="PROSITE" id="PS50235">
    <property type="entry name" value="USP_3"/>
    <property type="match status" value="1"/>
</dbReference>
<dbReference type="GO" id="GO:0016579">
    <property type="term" value="P:protein deubiquitination"/>
    <property type="evidence" value="ECO:0007669"/>
    <property type="project" value="InterPro"/>
</dbReference>
<keyword evidence="4" id="KW-0645">Protease</keyword>
<keyword evidence="5" id="KW-0833">Ubl conjugation pathway</keyword>
<dbReference type="GO" id="GO:0005829">
    <property type="term" value="C:cytosol"/>
    <property type="evidence" value="ECO:0007669"/>
    <property type="project" value="TreeGrafter"/>
</dbReference>
<dbReference type="InterPro" id="IPR001394">
    <property type="entry name" value="Peptidase_C19_UCH"/>
</dbReference>
<dbReference type="GO" id="GO:0004843">
    <property type="term" value="F:cysteine-type deubiquitinase activity"/>
    <property type="evidence" value="ECO:0007669"/>
    <property type="project" value="UniProtKB-EC"/>
</dbReference>
<dbReference type="RefSeq" id="XP_073115721.1">
    <property type="nucleotide sequence ID" value="XM_073259620.1"/>
</dbReference>
<accession>A0A6I9RBC8</accession>
<evidence type="ECO:0000256" key="7">
    <source>
        <dbReference type="ARBA" id="ARBA00022807"/>
    </source>
</evidence>
<dbReference type="OrthoDB" id="420187at2759"/>
<reference evidence="10 11" key="1">
    <citation type="submission" date="2025-04" db="UniProtKB">
        <authorList>
            <consortium name="RefSeq"/>
        </authorList>
    </citation>
    <scope>IDENTIFICATION</scope>
</reference>
<dbReference type="EC" id="3.4.19.12" evidence="3"/>
<comment type="similarity">
    <text evidence="2">Belongs to the peptidase C19 family.</text>
</comment>
<evidence type="ECO:0000313" key="12">
    <source>
        <dbReference type="RefSeq" id="XP_010923793.1"/>
    </source>
</evidence>
<name>A0A6I9RBC8_ELAGV</name>
<keyword evidence="9" id="KW-1185">Reference proteome</keyword>
<evidence type="ECO:0000256" key="5">
    <source>
        <dbReference type="ARBA" id="ARBA00022786"/>
    </source>
</evidence>
<keyword evidence="7" id="KW-0788">Thiol protease</keyword>
<dbReference type="RefSeq" id="XP_010923793.1">
    <property type="nucleotide sequence ID" value="XM_010925491.3"/>
</dbReference>
<feature type="domain" description="USP" evidence="8">
    <location>
        <begin position="21"/>
        <end position="343"/>
    </location>
</feature>
<evidence type="ECO:0000313" key="13">
    <source>
        <dbReference type="RefSeq" id="XP_029120884.1"/>
    </source>
</evidence>
<dbReference type="InterPro" id="IPR028889">
    <property type="entry name" value="USP"/>
</dbReference>
<evidence type="ECO:0000256" key="6">
    <source>
        <dbReference type="ARBA" id="ARBA00022801"/>
    </source>
</evidence>
<dbReference type="RefSeq" id="XP_073115723.1">
    <property type="nucleotide sequence ID" value="XM_073259622.1"/>
</dbReference>
<organism evidence="9 12">
    <name type="scientific">Elaeis guineensis var. tenera</name>
    <name type="common">Oil palm</name>
    <dbReference type="NCBI Taxonomy" id="51953"/>
    <lineage>
        <taxon>Eukaryota</taxon>
        <taxon>Viridiplantae</taxon>
        <taxon>Streptophyta</taxon>
        <taxon>Embryophyta</taxon>
        <taxon>Tracheophyta</taxon>
        <taxon>Spermatophyta</taxon>
        <taxon>Magnoliopsida</taxon>
        <taxon>Liliopsida</taxon>
        <taxon>Arecaceae</taxon>
        <taxon>Arecoideae</taxon>
        <taxon>Cocoseae</taxon>
        <taxon>Elaeidinae</taxon>
        <taxon>Elaeis</taxon>
    </lineage>
</organism>
<proteinExistence type="inferred from homology"/>
<dbReference type="KEGG" id="egu:105046776"/>
<dbReference type="RefSeq" id="XP_010923792.1">
    <property type="nucleotide sequence ID" value="XM_010925490.3"/>
</dbReference>
<evidence type="ECO:0000256" key="4">
    <source>
        <dbReference type="ARBA" id="ARBA00022670"/>
    </source>
</evidence>
<evidence type="ECO:0000256" key="1">
    <source>
        <dbReference type="ARBA" id="ARBA00000707"/>
    </source>
</evidence>
<dbReference type="InterPro" id="IPR018200">
    <property type="entry name" value="USP_CS"/>
</dbReference>
<evidence type="ECO:0000313" key="11">
    <source>
        <dbReference type="RefSeq" id="XP_010923792.1"/>
    </source>
</evidence>
<evidence type="ECO:0000256" key="2">
    <source>
        <dbReference type="ARBA" id="ARBA00009085"/>
    </source>
</evidence>
<comment type="catalytic activity">
    <reaction evidence="1">
        <text>Thiol-dependent hydrolysis of ester, thioester, amide, peptide and isopeptide bonds formed by the C-terminal Gly of ubiquitin (a 76-residue protein attached to proteins as an intracellular targeting signal).</text>
        <dbReference type="EC" id="3.4.19.12"/>
    </reaction>
</comment>
<evidence type="ECO:0000259" key="8">
    <source>
        <dbReference type="PROSITE" id="PS50235"/>
    </source>
</evidence>
<dbReference type="AlphaFoldDB" id="A0A6I9RBC8"/>
<dbReference type="Pfam" id="PF00443">
    <property type="entry name" value="UCH"/>
    <property type="match status" value="1"/>
</dbReference>
<dbReference type="FunFam" id="3.90.70.10:FF:000118">
    <property type="entry name" value="Ubiquitin carboxyl-terminal hydrolase 25"/>
    <property type="match status" value="1"/>
</dbReference>
<dbReference type="Gene3D" id="3.90.70.10">
    <property type="entry name" value="Cysteine proteinases"/>
    <property type="match status" value="1"/>
</dbReference>
<protein>
    <recommendedName>
        <fullName evidence="3">ubiquitinyl hydrolase 1</fullName>
        <ecNumber evidence="3">3.4.19.12</ecNumber>
    </recommendedName>
</protein>
<dbReference type="Proteomes" id="UP000504607">
    <property type="component" value="Chromosome 6"/>
</dbReference>
<dbReference type="PANTHER" id="PTHR24006">
    <property type="entry name" value="UBIQUITIN CARBOXYL-TERMINAL HYDROLASE"/>
    <property type="match status" value="1"/>
</dbReference>
<dbReference type="RefSeq" id="XP_073115722.1">
    <property type="nucleotide sequence ID" value="XM_073259621.1"/>
</dbReference>
<evidence type="ECO:0000313" key="10">
    <source>
        <dbReference type="RefSeq" id="XP_010923791.1"/>
    </source>
</evidence>
<dbReference type="InterPro" id="IPR038765">
    <property type="entry name" value="Papain-like_cys_pep_sf"/>
</dbReference>